<evidence type="ECO:0000259" key="6">
    <source>
        <dbReference type="PROSITE" id="PS51296"/>
    </source>
</evidence>
<proteinExistence type="predicted"/>
<evidence type="ECO:0000313" key="8">
    <source>
        <dbReference type="Proteomes" id="UP001589718"/>
    </source>
</evidence>
<keyword evidence="3" id="KW-0408">Iron</keyword>
<feature type="domain" description="Rieske" evidence="6">
    <location>
        <begin position="20"/>
        <end position="68"/>
    </location>
</feature>
<feature type="region of interest" description="Disordered" evidence="5">
    <location>
        <begin position="93"/>
        <end position="125"/>
    </location>
</feature>
<evidence type="ECO:0000256" key="2">
    <source>
        <dbReference type="ARBA" id="ARBA00022723"/>
    </source>
</evidence>
<feature type="compositionally biased region" description="Low complexity" evidence="5">
    <location>
        <begin position="97"/>
        <end position="125"/>
    </location>
</feature>
<dbReference type="RefSeq" id="WP_345221239.1">
    <property type="nucleotide sequence ID" value="NZ_BAAAXE010000013.1"/>
</dbReference>
<dbReference type="Gene3D" id="2.102.10.10">
    <property type="entry name" value="Rieske [2Fe-2S] iron-sulphur domain"/>
    <property type="match status" value="1"/>
</dbReference>
<dbReference type="InterPro" id="IPR017941">
    <property type="entry name" value="Rieske_2Fe-2S"/>
</dbReference>
<sequence>MPSDDPAFRREVARVMRGGWHLVDLVSALPEPGDSLMVTLFGDPILVVRERDEEVRAYRCLRRPRGAPQPIRCEVRYGNIFVNLEKADHQLYETEGAPRATPRSVARTASSRSAQRATAATPRSA</sequence>
<keyword evidence="4" id="KW-0411">Iron-sulfur</keyword>
<evidence type="ECO:0000256" key="3">
    <source>
        <dbReference type="ARBA" id="ARBA00023004"/>
    </source>
</evidence>
<dbReference type="Gene3D" id="3.90.380.10">
    <property type="entry name" value="Naphthalene 1,2-dioxygenase Alpha Subunit, Chain A, domain 1"/>
    <property type="match status" value="1"/>
</dbReference>
<dbReference type="InterPro" id="IPR036922">
    <property type="entry name" value="Rieske_2Fe-2S_sf"/>
</dbReference>
<accession>A0ABV5PA26</accession>
<evidence type="ECO:0000256" key="4">
    <source>
        <dbReference type="ARBA" id="ARBA00023014"/>
    </source>
</evidence>
<comment type="caution">
    <text evidence="7">The sequence shown here is derived from an EMBL/GenBank/DDBJ whole genome shotgun (WGS) entry which is preliminary data.</text>
</comment>
<keyword evidence="8" id="KW-1185">Reference proteome</keyword>
<dbReference type="PROSITE" id="PS51296">
    <property type="entry name" value="RIESKE"/>
    <property type="match status" value="1"/>
</dbReference>
<dbReference type="SUPFAM" id="SSF50022">
    <property type="entry name" value="ISP domain"/>
    <property type="match status" value="1"/>
</dbReference>
<evidence type="ECO:0000313" key="7">
    <source>
        <dbReference type="EMBL" id="MFB9519638.1"/>
    </source>
</evidence>
<evidence type="ECO:0000256" key="1">
    <source>
        <dbReference type="ARBA" id="ARBA00022714"/>
    </source>
</evidence>
<keyword evidence="1" id="KW-0001">2Fe-2S</keyword>
<dbReference type="Proteomes" id="UP001589718">
    <property type="component" value="Unassembled WGS sequence"/>
</dbReference>
<protein>
    <submittedName>
        <fullName evidence="7">(2Fe-2S)-binding protein</fullName>
    </submittedName>
</protein>
<keyword evidence="2" id="KW-0479">Metal-binding</keyword>
<reference evidence="7 8" key="1">
    <citation type="submission" date="2024-09" db="EMBL/GenBank/DDBJ databases">
        <authorList>
            <person name="Sun Q."/>
            <person name="Mori K."/>
        </authorList>
    </citation>
    <scope>NUCLEOTIDE SEQUENCE [LARGE SCALE GENOMIC DNA]</scope>
    <source>
        <strain evidence="7 8">JCM 4362</strain>
    </source>
</reference>
<dbReference type="EMBL" id="JBHMCR010000004">
    <property type="protein sequence ID" value="MFB9519638.1"/>
    <property type="molecule type" value="Genomic_DNA"/>
</dbReference>
<name>A0ABV5PA26_STRCM</name>
<evidence type="ECO:0000256" key="5">
    <source>
        <dbReference type="SAM" id="MobiDB-lite"/>
    </source>
</evidence>
<gene>
    <name evidence="7" type="ORF">ACFFTU_06750</name>
</gene>
<organism evidence="7 8">
    <name type="scientific">Streptomyces cremeus</name>
    <dbReference type="NCBI Taxonomy" id="66881"/>
    <lineage>
        <taxon>Bacteria</taxon>
        <taxon>Bacillati</taxon>
        <taxon>Actinomycetota</taxon>
        <taxon>Actinomycetes</taxon>
        <taxon>Kitasatosporales</taxon>
        <taxon>Streptomycetaceae</taxon>
        <taxon>Streptomyces</taxon>
    </lineage>
</organism>